<organism evidence="2 3">
    <name type="scientific">Vibrio metschnikovii</name>
    <dbReference type="NCBI Taxonomy" id="28172"/>
    <lineage>
        <taxon>Bacteria</taxon>
        <taxon>Pseudomonadati</taxon>
        <taxon>Pseudomonadota</taxon>
        <taxon>Gammaproteobacteria</taxon>
        <taxon>Vibrionales</taxon>
        <taxon>Vibrionaceae</taxon>
        <taxon>Vibrio</taxon>
    </lineage>
</organism>
<proteinExistence type="predicted"/>
<evidence type="ECO:0000256" key="1">
    <source>
        <dbReference type="SAM" id="Phobius"/>
    </source>
</evidence>
<protein>
    <submittedName>
        <fullName evidence="2">Uncharacterized protein</fullName>
    </submittedName>
</protein>
<keyword evidence="1" id="KW-0472">Membrane</keyword>
<dbReference type="AlphaFoldDB" id="A0A9X0UHF1"/>
<accession>A0A9X0UHF1</accession>
<comment type="caution">
    <text evidence="2">The sequence shown here is derived from an EMBL/GenBank/DDBJ whole genome shotgun (WGS) entry which is preliminary data.</text>
</comment>
<name>A0A9X0UHF1_VIBME</name>
<dbReference type="Proteomes" id="UP000615796">
    <property type="component" value="Unassembled WGS sequence"/>
</dbReference>
<evidence type="ECO:0000313" key="3">
    <source>
        <dbReference type="Proteomes" id="UP000615796"/>
    </source>
</evidence>
<gene>
    <name evidence="2" type="ORF">H8Q88_02510</name>
</gene>
<reference evidence="2" key="1">
    <citation type="submission" date="2020-08" db="EMBL/GenBank/DDBJ databases">
        <title>Genome Sequencing and Pan-Genome Analysis of Migratory bird Vibrio Strains, Inner Mongolia.</title>
        <authorList>
            <person name="Zheng L."/>
        </authorList>
    </citation>
    <scope>NUCLEOTIDE SEQUENCE</scope>
    <source>
        <strain evidence="2">M13F</strain>
    </source>
</reference>
<sequence>MDYLRRPRYRLLALLLISWVMVLCLAKNSGMLSFCPEASSVLAELVLADNDTLSESCHLTEKLLSHHLQQLVELFSPLLWLTVAIIVSQRLMSRLPFTIFREPRVPKRRPHLQLCVFHE</sequence>
<evidence type="ECO:0000313" key="2">
    <source>
        <dbReference type="EMBL" id="MBC5849831.1"/>
    </source>
</evidence>
<dbReference type="RefSeq" id="WP_187025202.1">
    <property type="nucleotide sequence ID" value="NZ_JACRUP010000001.1"/>
</dbReference>
<keyword evidence="3" id="KW-1185">Reference proteome</keyword>
<dbReference type="EMBL" id="JACRUP010000001">
    <property type="protein sequence ID" value="MBC5849831.1"/>
    <property type="molecule type" value="Genomic_DNA"/>
</dbReference>
<feature type="transmembrane region" description="Helical" evidence="1">
    <location>
        <begin position="67"/>
        <end position="87"/>
    </location>
</feature>
<keyword evidence="1" id="KW-0812">Transmembrane</keyword>
<keyword evidence="1" id="KW-1133">Transmembrane helix</keyword>